<protein>
    <submittedName>
        <fullName evidence="2">Uncharacterized protein</fullName>
    </submittedName>
</protein>
<dbReference type="EMBL" id="JACSQG010000007">
    <property type="protein sequence ID" value="MBD7978186.1"/>
    <property type="molecule type" value="Genomic_DNA"/>
</dbReference>
<name>A0ABR8TQY4_9PSED</name>
<organism evidence="2 3">
    <name type="scientific">Serpens gallinarum</name>
    <dbReference type="NCBI Taxonomy" id="2763075"/>
    <lineage>
        <taxon>Bacteria</taxon>
        <taxon>Pseudomonadati</taxon>
        <taxon>Pseudomonadota</taxon>
        <taxon>Gammaproteobacteria</taxon>
        <taxon>Pseudomonadales</taxon>
        <taxon>Pseudomonadaceae</taxon>
        <taxon>Pseudomonas</taxon>
    </lineage>
</organism>
<sequence>MPRHLLACVLFTTLFTAAAHAAPAPWFSWESLLNGQRICAQTSPGPGWRKAAGPFRNAACRPTQHVPAQ</sequence>
<dbReference type="Proteomes" id="UP000611945">
    <property type="component" value="Unassembled WGS sequence"/>
</dbReference>
<accession>A0ABR8TQY4</accession>
<evidence type="ECO:0000313" key="2">
    <source>
        <dbReference type="EMBL" id="MBD7978186.1"/>
    </source>
</evidence>
<proteinExistence type="predicted"/>
<comment type="caution">
    <text evidence="2">The sequence shown here is derived from an EMBL/GenBank/DDBJ whole genome shotgun (WGS) entry which is preliminary data.</text>
</comment>
<keyword evidence="1" id="KW-0732">Signal</keyword>
<reference evidence="2 3" key="1">
    <citation type="submission" date="2020-08" db="EMBL/GenBank/DDBJ databases">
        <title>A Genomic Blueprint of the Chicken Gut Microbiome.</title>
        <authorList>
            <person name="Gilroy R."/>
            <person name="Ravi A."/>
            <person name="Getino M."/>
            <person name="Pursley I."/>
            <person name="Horton D.L."/>
            <person name="Alikhan N.-F."/>
            <person name="Baker D."/>
            <person name="Gharbi K."/>
            <person name="Hall N."/>
            <person name="Watson M."/>
            <person name="Adriaenssens E.M."/>
            <person name="Foster-Nyarko E."/>
            <person name="Jarju S."/>
            <person name="Secka A."/>
            <person name="Antonio M."/>
            <person name="Oren A."/>
            <person name="Chaudhuri R."/>
            <person name="La Ragione R.M."/>
            <person name="Hildebrand F."/>
            <person name="Pallen M.J."/>
        </authorList>
    </citation>
    <scope>NUCLEOTIDE SEQUENCE [LARGE SCALE GENOMIC DNA]</scope>
    <source>
        <strain evidence="2 3">Sa2CUA2</strain>
    </source>
</reference>
<feature type="chain" id="PRO_5046541706" evidence="1">
    <location>
        <begin position="22"/>
        <end position="69"/>
    </location>
</feature>
<evidence type="ECO:0000256" key="1">
    <source>
        <dbReference type="SAM" id="SignalP"/>
    </source>
</evidence>
<dbReference type="RefSeq" id="WP_251836959.1">
    <property type="nucleotide sequence ID" value="NZ_JACSQG010000007.1"/>
</dbReference>
<evidence type="ECO:0000313" key="3">
    <source>
        <dbReference type="Proteomes" id="UP000611945"/>
    </source>
</evidence>
<keyword evidence="3" id="KW-1185">Reference proteome</keyword>
<feature type="signal peptide" evidence="1">
    <location>
        <begin position="1"/>
        <end position="21"/>
    </location>
</feature>
<gene>
    <name evidence="2" type="ORF">H9642_13440</name>
</gene>